<keyword evidence="7" id="KW-0479">Metal-binding</keyword>
<evidence type="ECO:0000313" key="11">
    <source>
        <dbReference type="Proteomes" id="UP000199355"/>
    </source>
</evidence>
<dbReference type="PANTHER" id="PTHR30573">
    <property type="entry name" value="QUINOLINATE SYNTHETASE A"/>
    <property type="match status" value="1"/>
</dbReference>
<keyword evidence="4" id="KW-0004">4Fe-4S</keyword>
<dbReference type="PANTHER" id="PTHR30573:SF0">
    <property type="entry name" value="QUINOLINATE SYNTHASE, CHLOROPLASTIC"/>
    <property type="match status" value="1"/>
</dbReference>
<dbReference type="Pfam" id="PF02445">
    <property type="entry name" value="NadA"/>
    <property type="match status" value="1"/>
</dbReference>
<dbReference type="GO" id="GO:0034628">
    <property type="term" value="P:'de novo' NAD+ biosynthetic process from L-aspartate"/>
    <property type="evidence" value="ECO:0007669"/>
    <property type="project" value="TreeGrafter"/>
</dbReference>
<dbReference type="InterPro" id="IPR003473">
    <property type="entry name" value="NadA"/>
</dbReference>
<keyword evidence="5" id="KW-0662">Pyridine nucleotide biosynthesis</keyword>
<dbReference type="GO" id="GO:0008987">
    <property type="term" value="F:quinolinate synthetase A activity"/>
    <property type="evidence" value="ECO:0007669"/>
    <property type="project" value="InterPro"/>
</dbReference>
<keyword evidence="9" id="KW-0411">Iron-sulfur</keyword>
<dbReference type="GO" id="GO:0005829">
    <property type="term" value="C:cytosol"/>
    <property type="evidence" value="ECO:0007669"/>
    <property type="project" value="TreeGrafter"/>
</dbReference>
<dbReference type="AlphaFoldDB" id="A0A1G7JLY0"/>
<dbReference type="UniPathway" id="UPA00253">
    <property type="reaction ID" value="UER00327"/>
</dbReference>
<dbReference type="EMBL" id="FNBX01000003">
    <property type="protein sequence ID" value="SDF25469.1"/>
    <property type="molecule type" value="Genomic_DNA"/>
</dbReference>
<dbReference type="InterPro" id="IPR036094">
    <property type="entry name" value="NadA_sf"/>
</dbReference>
<dbReference type="Proteomes" id="UP000199355">
    <property type="component" value="Unassembled WGS sequence"/>
</dbReference>
<comment type="cofactor">
    <cofactor evidence="1">
        <name>[4Fe-4S] cluster</name>
        <dbReference type="ChEBI" id="CHEBI:49883"/>
    </cofactor>
</comment>
<dbReference type="STRING" id="571438.SAMN05192586_10347"/>
<reference evidence="11" key="1">
    <citation type="submission" date="2016-10" db="EMBL/GenBank/DDBJ databases">
        <authorList>
            <person name="Varghese N."/>
            <person name="Submissions S."/>
        </authorList>
    </citation>
    <scope>NUCLEOTIDE SEQUENCE [LARGE SCALE GENOMIC DNA]</scope>
    <source>
        <strain evidence="11">KHC7</strain>
    </source>
</reference>
<dbReference type="GO" id="GO:0051539">
    <property type="term" value="F:4 iron, 4 sulfur cluster binding"/>
    <property type="evidence" value="ECO:0007669"/>
    <property type="project" value="UniProtKB-KW"/>
</dbReference>
<dbReference type="NCBIfam" id="NF006883">
    <property type="entry name" value="PRK09375.2-4"/>
    <property type="match status" value="1"/>
</dbReference>
<keyword evidence="6" id="KW-0808">Transferase</keyword>
<proteinExistence type="predicted"/>
<evidence type="ECO:0000256" key="9">
    <source>
        <dbReference type="ARBA" id="ARBA00023014"/>
    </source>
</evidence>
<evidence type="ECO:0000256" key="3">
    <source>
        <dbReference type="ARBA" id="ARBA00012669"/>
    </source>
</evidence>
<accession>A0A1G7JLY0</accession>
<sequence>MEDLKAPITALKERLGPSLCIMGHHYQNDAVVRHCDITGDSLELARRVPSVAARHIVFCGVYFMGESAALLAKPGQHVYLPSLDADCLMSRMTPAPLTRKVLEQLTATGRKVVPLAYVNTDLALKAVVGEYGGAVCTSANAAVMLRWALDQGDSVLFMPDRHLGENTATGLGIPPADRHVLRVGARGLVQPESQALDRRLLLWPGCCAIHARFEPQDVRDIRAAHPGCRVIAHPECREEVVALCDGAGSTSYLIKEAARVAKEAPGSTLVIATENNLVRRLAARHAGQCAIVPLGHAICGNMAKVTEKKLWDILRRIAEGDAAPLVVEQALCPPARLSLTRMLDVCGL</sequence>
<comment type="pathway">
    <text evidence="2">Cofactor biosynthesis; NAD(+) biosynthesis; quinolinate from iminoaspartate: step 1/1.</text>
</comment>
<keyword evidence="8" id="KW-0408">Iron</keyword>
<evidence type="ECO:0000256" key="4">
    <source>
        <dbReference type="ARBA" id="ARBA00022485"/>
    </source>
</evidence>
<evidence type="ECO:0000256" key="6">
    <source>
        <dbReference type="ARBA" id="ARBA00022679"/>
    </source>
</evidence>
<protein>
    <recommendedName>
        <fullName evidence="3">quinolinate synthase</fullName>
        <ecNumber evidence="3">2.5.1.72</ecNumber>
    </recommendedName>
</protein>
<dbReference type="Gene3D" id="3.40.50.10800">
    <property type="entry name" value="NadA-like"/>
    <property type="match status" value="3"/>
</dbReference>
<evidence type="ECO:0000256" key="2">
    <source>
        <dbReference type="ARBA" id="ARBA00005065"/>
    </source>
</evidence>
<evidence type="ECO:0000256" key="7">
    <source>
        <dbReference type="ARBA" id="ARBA00022723"/>
    </source>
</evidence>
<dbReference type="SUPFAM" id="SSF142754">
    <property type="entry name" value="NadA-like"/>
    <property type="match status" value="1"/>
</dbReference>
<dbReference type="RefSeq" id="WP_092152810.1">
    <property type="nucleotide sequence ID" value="NZ_FNBX01000003.1"/>
</dbReference>
<gene>
    <name evidence="10" type="ORF">SAMN05192586_10347</name>
</gene>
<evidence type="ECO:0000313" key="10">
    <source>
        <dbReference type="EMBL" id="SDF25469.1"/>
    </source>
</evidence>
<dbReference type="OrthoDB" id="9801204at2"/>
<organism evidence="10 11">
    <name type="scientific">Desulfovibrio legallii</name>
    <dbReference type="NCBI Taxonomy" id="571438"/>
    <lineage>
        <taxon>Bacteria</taxon>
        <taxon>Pseudomonadati</taxon>
        <taxon>Thermodesulfobacteriota</taxon>
        <taxon>Desulfovibrionia</taxon>
        <taxon>Desulfovibrionales</taxon>
        <taxon>Desulfovibrionaceae</taxon>
        <taxon>Desulfovibrio</taxon>
    </lineage>
</organism>
<evidence type="ECO:0000256" key="5">
    <source>
        <dbReference type="ARBA" id="ARBA00022642"/>
    </source>
</evidence>
<evidence type="ECO:0000256" key="8">
    <source>
        <dbReference type="ARBA" id="ARBA00023004"/>
    </source>
</evidence>
<dbReference type="EC" id="2.5.1.72" evidence="3"/>
<evidence type="ECO:0000256" key="1">
    <source>
        <dbReference type="ARBA" id="ARBA00001966"/>
    </source>
</evidence>
<keyword evidence="11" id="KW-1185">Reference proteome</keyword>
<dbReference type="GO" id="GO:0046872">
    <property type="term" value="F:metal ion binding"/>
    <property type="evidence" value="ECO:0007669"/>
    <property type="project" value="UniProtKB-KW"/>
</dbReference>
<name>A0A1G7JLY0_9BACT</name>